<dbReference type="SUPFAM" id="SSF52833">
    <property type="entry name" value="Thioredoxin-like"/>
    <property type="match status" value="1"/>
</dbReference>
<dbReference type="Proteomes" id="UP000019118">
    <property type="component" value="Unassembled WGS sequence"/>
</dbReference>
<dbReference type="KEGG" id="dpa:109533917"/>
<protein>
    <recommendedName>
        <fullName evidence="8">Saposin A-type domain-containing protein</fullName>
    </recommendedName>
</protein>
<evidence type="ECO:0000313" key="6">
    <source>
        <dbReference type="EnsemblMetazoa" id="XP_019754990.1"/>
    </source>
</evidence>
<dbReference type="GeneID" id="109533917"/>
<evidence type="ECO:0000256" key="3">
    <source>
        <dbReference type="ARBA" id="ARBA00022525"/>
    </source>
</evidence>
<comment type="subcellular location">
    <subcellularLocation>
        <location evidence="1">Secreted</location>
    </subcellularLocation>
</comment>
<dbReference type="Pfam" id="PF03227">
    <property type="entry name" value="GILT"/>
    <property type="match status" value="1"/>
</dbReference>
<keyword evidence="5" id="KW-0325">Glycoprotein</keyword>
<keyword evidence="3" id="KW-0964">Secreted</keyword>
<evidence type="ECO:0000313" key="7">
    <source>
        <dbReference type="Proteomes" id="UP000019118"/>
    </source>
</evidence>
<accession>A0AAR5P1P1</accession>
<name>A0AAR5P1P1_DENPD</name>
<dbReference type="InterPro" id="IPR036249">
    <property type="entry name" value="Thioredoxin-like_sf"/>
</dbReference>
<proteinExistence type="inferred from homology"/>
<dbReference type="GO" id="GO:0016671">
    <property type="term" value="F:oxidoreductase activity, acting on a sulfur group of donors, disulfide as acceptor"/>
    <property type="evidence" value="ECO:0007669"/>
    <property type="project" value="InterPro"/>
</dbReference>
<dbReference type="EnsemblMetazoa" id="XM_019899431.1">
    <property type="protein sequence ID" value="XP_019754990.1"/>
    <property type="gene ID" value="LOC109533917"/>
</dbReference>
<reference evidence="7" key="1">
    <citation type="journal article" date="2013" name="Genome Biol.">
        <title>Draft genome of the mountain pine beetle, Dendroctonus ponderosae Hopkins, a major forest pest.</title>
        <authorList>
            <person name="Keeling C.I."/>
            <person name="Yuen M.M."/>
            <person name="Liao N.Y."/>
            <person name="Docking T.R."/>
            <person name="Chan S.K."/>
            <person name="Taylor G.A."/>
            <person name="Palmquist D.L."/>
            <person name="Jackman S.D."/>
            <person name="Nguyen A."/>
            <person name="Li M."/>
            <person name="Henderson H."/>
            <person name="Janes J.K."/>
            <person name="Zhao Y."/>
            <person name="Pandoh P."/>
            <person name="Moore R."/>
            <person name="Sperling F.A."/>
            <person name="Huber D.P."/>
            <person name="Birol I."/>
            <person name="Jones S.J."/>
            <person name="Bohlmann J."/>
        </authorList>
    </citation>
    <scope>NUCLEOTIDE SEQUENCE</scope>
</reference>
<organism evidence="6 7">
    <name type="scientific">Dendroctonus ponderosae</name>
    <name type="common">Mountain pine beetle</name>
    <dbReference type="NCBI Taxonomy" id="77166"/>
    <lineage>
        <taxon>Eukaryota</taxon>
        <taxon>Metazoa</taxon>
        <taxon>Ecdysozoa</taxon>
        <taxon>Arthropoda</taxon>
        <taxon>Hexapoda</taxon>
        <taxon>Insecta</taxon>
        <taxon>Pterygota</taxon>
        <taxon>Neoptera</taxon>
        <taxon>Endopterygota</taxon>
        <taxon>Coleoptera</taxon>
        <taxon>Polyphaga</taxon>
        <taxon>Cucujiformia</taxon>
        <taxon>Curculionidae</taxon>
        <taxon>Scolytinae</taxon>
        <taxon>Dendroctonus</taxon>
    </lineage>
</organism>
<keyword evidence="4" id="KW-0732">Signal</keyword>
<keyword evidence="7" id="KW-1185">Reference proteome</keyword>
<dbReference type="InterPro" id="IPR004911">
    <property type="entry name" value="Interferon-induced_GILT"/>
</dbReference>
<evidence type="ECO:0000256" key="4">
    <source>
        <dbReference type="ARBA" id="ARBA00022729"/>
    </source>
</evidence>
<dbReference type="PANTHER" id="PTHR13234">
    <property type="entry name" value="GAMMA-INTERFERON INDUCIBLE LYSOSOMAL THIOL REDUCTASE GILT"/>
    <property type="match status" value="1"/>
</dbReference>
<comment type="similarity">
    <text evidence="2">Belongs to the GILT family.</text>
</comment>
<evidence type="ECO:0000256" key="2">
    <source>
        <dbReference type="ARBA" id="ARBA00005679"/>
    </source>
</evidence>
<sequence length="214" mass="23558">MLVTMKLSLFQSVIFVLSFRIYATVKVSVFYETLCPDCIAFIKNQLHPNYKAFGSSLIDLQLIPCGFEHESVVNGSKIFICQHGQNECYGNRVHGCVIALYSITISESFAACSESSDNPASKEALQSCASSNQISWPDIEMCISSIVGEKIMEANEKITAQLNPRSVPTVVFNGGFNENDANQSIDDLKGVICKYLNNNPPQCRSNINPSIIVL</sequence>
<dbReference type="Gene3D" id="3.40.30.10">
    <property type="entry name" value="Glutaredoxin"/>
    <property type="match status" value="1"/>
</dbReference>
<dbReference type="GO" id="GO:0005576">
    <property type="term" value="C:extracellular region"/>
    <property type="evidence" value="ECO:0007669"/>
    <property type="project" value="UniProtKB-SubCell"/>
</dbReference>
<evidence type="ECO:0008006" key="8">
    <source>
        <dbReference type="Google" id="ProtNLM"/>
    </source>
</evidence>
<reference evidence="6" key="2">
    <citation type="submission" date="2024-08" db="UniProtKB">
        <authorList>
            <consortium name="EnsemblMetazoa"/>
        </authorList>
    </citation>
    <scope>IDENTIFICATION</scope>
</reference>
<evidence type="ECO:0000256" key="5">
    <source>
        <dbReference type="ARBA" id="ARBA00023180"/>
    </source>
</evidence>
<dbReference type="AlphaFoldDB" id="A0AAR5P1P1"/>
<dbReference type="PANTHER" id="PTHR13234:SF8">
    <property type="entry name" value="GAMMA-INTERFERON-INDUCIBLE LYSOSOMAL THIOL REDUCTASE"/>
    <property type="match status" value="1"/>
</dbReference>
<evidence type="ECO:0000256" key="1">
    <source>
        <dbReference type="ARBA" id="ARBA00004613"/>
    </source>
</evidence>